<dbReference type="Proteomes" id="UP001197609">
    <property type="component" value="Unassembled WGS sequence"/>
</dbReference>
<reference evidence="2 3" key="1">
    <citation type="journal article" date="2021" name="bioRxiv">
        <title>Unraveling nitrogen, sulfur and carbon metabolic pathways and microbial community transcriptional responses to substrate deprivation and toxicity stresses in a bioreactor mimicking anoxic brackish coastal sediment conditions.</title>
        <authorList>
            <person name="Martins P.D."/>
            <person name="Echeveste M.J."/>
            <person name="Arshad A."/>
            <person name="Kurth J."/>
            <person name="Ouboter H."/>
            <person name="Jetten M.S.M."/>
            <person name="Welte C.U."/>
        </authorList>
    </citation>
    <scope>NUCLEOTIDE SEQUENCE [LARGE SCALE GENOMIC DNA]</scope>
    <source>
        <strain evidence="2">MAG_38</strain>
    </source>
</reference>
<dbReference type="Pfam" id="PF01909">
    <property type="entry name" value="NTP_transf_2"/>
    <property type="match status" value="1"/>
</dbReference>
<dbReference type="InterPro" id="IPR002934">
    <property type="entry name" value="Polymerase_NTP_transf_dom"/>
</dbReference>
<dbReference type="EMBL" id="JAIOIU010000102">
    <property type="protein sequence ID" value="MBZ0160128.1"/>
    <property type="molecule type" value="Genomic_DNA"/>
</dbReference>
<evidence type="ECO:0000313" key="2">
    <source>
        <dbReference type="EMBL" id="MBZ0160128.1"/>
    </source>
</evidence>
<dbReference type="CDD" id="cd05403">
    <property type="entry name" value="NT_KNTase_like"/>
    <property type="match status" value="1"/>
</dbReference>
<name>A0AAJ1AI36_9BACT</name>
<dbReference type="AlphaFoldDB" id="A0AAJ1AI36"/>
<evidence type="ECO:0000313" key="3">
    <source>
        <dbReference type="Proteomes" id="UP001197609"/>
    </source>
</evidence>
<dbReference type="GO" id="GO:0016779">
    <property type="term" value="F:nucleotidyltransferase activity"/>
    <property type="evidence" value="ECO:0007669"/>
    <property type="project" value="InterPro"/>
</dbReference>
<organism evidence="2 3">
    <name type="scientific">Candidatus Methylomirabilis tolerans</name>
    <dbReference type="NCBI Taxonomy" id="3123416"/>
    <lineage>
        <taxon>Bacteria</taxon>
        <taxon>Candidatus Methylomirabilota</taxon>
        <taxon>Candidatus Methylomirabilia</taxon>
        <taxon>Candidatus Methylomirabilales</taxon>
        <taxon>Candidatus Methylomirabilaceae</taxon>
        <taxon>Candidatus Methylomirabilis</taxon>
    </lineage>
</organism>
<sequence length="106" mass="12171">MKTDIKTLMAELKEGLQALYGDRLKGLYLFGSYARHEADEESDVDVLVVLDRVDNYSQEIDRTGQMVSVLSLEHGVTISRVFATEQRWLEDQTMFFLNVREEAVPV</sequence>
<dbReference type="PANTHER" id="PTHR33933">
    <property type="entry name" value="NUCLEOTIDYLTRANSFERASE"/>
    <property type="match status" value="1"/>
</dbReference>
<dbReference type="InterPro" id="IPR052548">
    <property type="entry name" value="Type_VII_TA_antitoxin"/>
</dbReference>
<dbReference type="PANTHER" id="PTHR33933:SF1">
    <property type="entry name" value="PROTEIN ADENYLYLTRANSFERASE MNTA-RELATED"/>
    <property type="match status" value="1"/>
</dbReference>
<gene>
    <name evidence="2" type="ORF">K8G79_08345</name>
</gene>
<comment type="caution">
    <text evidence="2">The sequence shown here is derived from an EMBL/GenBank/DDBJ whole genome shotgun (WGS) entry which is preliminary data.</text>
</comment>
<accession>A0AAJ1AI36</accession>
<protein>
    <submittedName>
        <fullName evidence="2">Nucleotidyltransferase domain-containing protein</fullName>
    </submittedName>
</protein>
<feature type="domain" description="Polymerase nucleotidyl transferase" evidence="1">
    <location>
        <begin position="10"/>
        <end position="60"/>
    </location>
</feature>
<proteinExistence type="predicted"/>
<dbReference type="SUPFAM" id="SSF81301">
    <property type="entry name" value="Nucleotidyltransferase"/>
    <property type="match status" value="1"/>
</dbReference>
<dbReference type="InterPro" id="IPR043519">
    <property type="entry name" value="NT_sf"/>
</dbReference>
<dbReference type="Gene3D" id="3.30.460.10">
    <property type="entry name" value="Beta Polymerase, domain 2"/>
    <property type="match status" value="1"/>
</dbReference>
<evidence type="ECO:0000259" key="1">
    <source>
        <dbReference type="Pfam" id="PF01909"/>
    </source>
</evidence>